<evidence type="ECO:0000313" key="9">
    <source>
        <dbReference type="Ensembl" id="ENSELUP00000093252.1"/>
    </source>
</evidence>
<keyword evidence="3 7" id="KW-0813">Transport</keyword>
<dbReference type="GO" id="GO:0043269">
    <property type="term" value="P:regulation of monoatomic ion transport"/>
    <property type="evidence" value="ECO:0007669"/>
    <property type="project" value="InterPro"/>
</dbReference>
<evidence type="ECO:0000256" key="3">
    <source>
        <dbReference type="ARBA" id="ARBA00022448"/>
    </source>
</evidence>
<dbReference type="CDD" id="cd20324">
    <property type="entry name" value="FXYD6"/>
    <property type="match status" value="1"/>
</dbReference>
<dbReference type="PANTHER" id="PTHR14132">
    <property type="entry name" value="SODIUM/POTASSIUM-TRANSPORTING ATPASE SUBUNIT GAMMA"/>
    <property type="match status" value="1"/>
</dbReference>
<evidence type="ECO:0000256" key="7">
    <source>
        <dbReference type="RuleBase" id="RU364131"/>
    </source>
</evidence>
<evidence type="ECO:0000256" key="8">
    <source>
        <dbReference type="SAM" id="MobiDB-lite"/>
    </source>
</evidence>
<evidence type="ECO:0000256" key="6">
    <source>
        <dbReference type="ARBA" id="ARBA00023136"/>
    </source>
</evidence>
<sequence>MDLSVLVVFCFCVAPALVSGLSVLTGSGFGREMPGPALGWEMPASTVDEKDYDAAFHYDYQSLRIGGLIFAVVLFFMGIFLIVSRKCRCKSSPKPRPAGLRPALAEAGAVADPQ</sequence>
<dbReference type="InterPro" id="IPR000272">
    <property type="entry name" value="Ion-transport_regulator_FXYD"/>
</dbReference>
<keyword evidence="4 7" id="KW-0812">Transmembrane</keyword>
<evidence type="ECO:0000313" key="10">
    <source>
        <dbReference type="Proteomes" id="UP000265140"/>
    </source>
</evidence>
<reference evidence="9 10" key="1">
    <citation type="submission" date="2020-02" db="EMBL/GenBank/DDBJ databases">
        <title>Esox lucius (northern pike) genome, fEsoLuc1, primary haplotype.</title>
        <authorList>
            <person name="Myers G."/>
            <person name="Karagic N."/>
            <person name="Meyer A."/>
            <person name="Pippel M."/>
            <person name="Reichard M."/>
            <person name="Winkler S."/>
            <person name="Tracey A."/>
            <person name="Sims Y."/>
            <person name="Howe K."/>
            <person name="Rhie A."/>
            <person name="Formenti G."/>
            <person name="Durbin R."/>
            <person name="Fedrigo O."/>
            <person name="Jarvis E.D."/>
        </authorList>
    </citation>
    <scope>NUCLEOTIDE SEQUENCE [LARGE SCALE GENOMIC DNA]</scope>
</reference>
<reference evidence="9" key="2">
    <citation type="submission" date="2025-08" db="UniProtKB">
        <authorList>
            <consortium name="Ensembl"/>
        </authorList>
    </citation>
    <scope>IDENTIFICATION</scope>
</reference>
<comment type="subcellular location">
    <subcellularLocation>
        <location evidence="1">Membrane</location>
        <topology evidence="1">Single-pass membrane protein</topology>
    </subcellularLocation>
</comment>
<dbReference type="Gene3D" id="1.20.5.780">
    <property type="entry name" value="Single helix bin"/>
    <property type="match status" value="1"/>
</dbReference>
<keyword evidence="5 7" id="KW-0406">Ion transport</keyword>
<dbReference type="GO" id="GO:0017080">
    <property type="term" value="F:sodium channel regulator activity"/>
    <property type="evidence" value="ECO:0007669"/>
    <property type="project" value="TreeGrafter"/>
</dbReference>
<evidence type="ECO:0000256" key="5">
    <source>
        <dbReference type="ARBA" id="ARBA00023065"/>
    </source>
</evidence>
<comment type="similarity">
    <text evidence="2 7">Belongs to the FXYD family.</text>
</comment>
<keyword evidence="10" id="KW-1185">Reference proteome</keyword>
<dbReference type="GeneTree" id="ENSGT01150000287192"/>
<keyword evidence="7" id="KW-1133">Transmembrane helix</keyword>
<reference evidence="9" key="3">
    <citation type="submission" date="2025-09" db="UniProtKB">
        <authorList>
            <consortium name="Ensembl"/>
        </authorList>
    </citation>
    <scope>IDENTIFICATION</scope>
</reference>
<dbReference type="Proteomes" id="UP000265140">
    <property type="component" value="Chromosome 20"/>
</dbReference>
<feature type="region of interest" description="Disordered" evidence="8">
    <location>
        <begin position="90"/>
        <end position="114"/>
    </location>
</feature>
<dbReference type="GO" id="GO:0016020">
    <property type="term" value="C:membrane"/>
    <property type="evidence" value="ECO:0007669"/>
    <property type="project" value="UniProtKB-SubCell"/>
</dbReference>
<feature type="chain" id="PRO_5044042995" description="FXYD domain-containing ion transport regulator" evidence="7">
    <location>
        <begin position="21"/>
        <end position="114"/>
    </location>
</feature>
<dbReference type="AlphaFoldDB" id="A0AAY5L3D0"/>
<evidence type="ECO:0000256" key="2">
    <source>
        <dbReference type="ARBA" id="ARBA00005948"/>
    </source>
</evidence>
<dbReference type="Ensembl" id="ENSELUT00000091388.1">
    <property type="protein sequence ID" value="ENSELUP00000093252.1"/>
    <property type="gene ID" value="ENSELUG00000043234.1"/>
</dbReference>
<organism evidence="9 10">
    <name type="scientific">Esox lucius</name>
    <name type="common">Northern pike</name>
    <dbReference type="NCBI Taxonomy" id="8010"/>
    <lineage>
        <taxon>Eukaryota</taxon>
        <taxon>Metazoa</taxon>
        <taxon>Chordata</taxon>
        <taxon>Craniata</taxon>
        <taxon>Vertebrata</taxon>
        <taxon>Euteleostomi</taxon>
        <taxon>Actinopterygii</taxon>
        <taxon>Neopterygii</taxon>
        <taxon>Teleostei</taxon>
        <taxon>Protacanthopterygii</taxon>
        <taxon>Esociformes</taxon>
        <taxon>Esocidae</taxon>
        <taxon>Esox</taxon>
    </lineage>
</organism>
<feature type="signal peptide" evidence="7">
    <location>
        <begin position="1"/>
        <end position="20"/>
    </location>
</feature>
<keyword evidence="7" id="KW-0732">Signal</keyword>
<dbReference type="GO" id="GO:0006811">
    <property type="term" value="P:monoatomic ion transport"/>
    <property type="evidence" value="ECO:0007669"/>
    <property type="project" value="UniProtKB-KW"/>
</dbReference>
<proteinExistence type="inferred from homology"/>
<feature type="transmembrane region" description="Helical" evidence="7">
    <location>
        <begin position="65"/>
        <end position="84"/>
    </location>
</feature>
<protein>
    <recommendedName>
        <fullName evidence="7">FXYD domain-containing ion transport regulator</fullName>
    </recommendedName>
</protein>
<accession>A0AAY5L3D0</accession>
<keyword evidence="6 7" id="KW-0472">Membrane</keyword>
<evidence type="ECO:0000256" key="1">
    <source>
        <dbReference type="ARBA" id="ARBA00004167"/>
    </source>
</evidence>
<evidence type="ECO:0000256" key="4">
    <source>
        <dbReference type="ARBA" id="ARBA00022692"/>
    </source>
</evidence>
<name>A0AAY5L3D0_ESOLU</name>
<dbReference type="Pfam" id="PF02038">
    <property type="entry name" value="ATP1G1_PLM_MAT8"/>
    <property type="match status" value="1"/>
</dbReference>